<dbReference type="AlphaFoldDB" id="X0SWC3"/>
<dbReference type="Gene3D" id="3.20.20.70">
    <property type="entry name" value="Aldolase class I"/>
    <property type="match status" value="1"/>
</dbReference>
<dbReference type="EMBL" id="BARS01007664">
    <property type="protein sequence ID" value="GAF68095.1"/>
    <property type="molecule type" value="Genomic_DNA"/>
</dbReference>
<proteinExistence type="predicted"/>
<dbReference type="InterPro" id="IPR013785">
    <property type="entry name" value="Aldolase_TIM"/>
</dbReference>
<accession>X0SWC3</accession>
<gene>
    <name evidence="1" type="ORF">S01H1_14715</name>
</gene>
<comment type="caution">
    <text evidence="1">The sequence shown here is derived from an EMBL/GenBank/DDBJ whole genome shotgun (WGS) entry which is preliminary data.</text>
</comment>
<protein>
    <recommendedName>
        <fullName evidence="2">Glycyl-radical enzyme activating protein</fullName>
    </recommendedName>
</protein>
<sequence length="76" mass="8651">GVNDTPKNLRQLAEFANSLPRLSGVHLLPYHRIGASKYPALDREYPMADLQQPTKEYMLKIRELLESFGIEPLIVS</sequence>
<evidence type="ECO:0000313" key="1">
    <source>
        <dbReference type="EMBL" id="GAF68095.1"/>
    </source>
</evidence>
<evidence type="ECO:0008006" key="2">
    <source>
        <dbReference type="Google" id="ProtNLM"/>
    </source>
</evidence>
<organism evidence="1">
    <name type="scientific">marine sediment metagenome</name>
    <dbReference type="NCBI Taxonomy" id="412755"/>
    <lineage>
        <taxon>unclassified sequences</taxon>
        <taxon>metagenomes</taxon>
        <taxon>ecological metagenomes</taxon>
    </lineage>
</organism>
<feature type="non-terminal residue" evidence="1">
    <location>
        <position position="1"/>
    </location>
</feature>
<reference evidence="1" key="1">
    <citation type="journal article" date="2014" name="Front. Microbiol.">
        <title>High frequency of phylogenetically diverse reductive dehalogenase-homologous genes in deep subseafloor sedimentary metagenomes.</title>
        <authorList>
            <person name="Kawai M."/>
            <person name="Futagami T."/>
            <person name="Toyoda A."/>
            <person name="Takaki Y."/>
            <person name="Nishi S."/>
            <person name="Hori S."/>
            <person name="Arai W."/>
            <person name="Tsubouchi T."/>
            <person name="Morono Y."/>
            <person name="Uchiyama I."/>
            <person name="Ito T."/>
            <person name="Fujiyama A."/>
            <person name="Inagaki F."/>
            <person name="Takami H."/>
        </authorList>
    </citation>
    <scope>NUCLEOTIDE SEQUENCE</scope>
    <source>
        <strain evidence="1">Expedition CK06-06</strain>
    </source>
</reference>
<name>X0SWC3_9ZZZZ</name>